<proteinExistence type="predicted"/>
<dbReference type="InterPro" id="IPR031876">
    <property type="entry name" value="DUF4760"/>
</dbReference>
<dbReference type="AlphaFoldDB" id="A0A7S7SMH5"/>
<reference evidence="1 2" key="1">
    <citation type="submission" date="2020-10" db="EMBL/GenBank/DDBJ databases">
        <title>Complete genome sequence of Paludibaculum fermentans P105T, a facultatively anaerobic acidobacterium capable of dissimilatory Fe(III) reduction.</title>
        <authorList>
            <person name="Dedysh S.N."/>
            <person name="Beletsky A.V."/>
            <person name="Kulichevskaya I.S."/>
            <person name="Mardanov A.V."/>
            <person name="Ravin N.V."/>
        </authorList>
    </citation>
    <scope>NUCLEOTIDE SEQUENCE [LARGE SCALE GENOMIC DNA]</scope>
    <source>
        <strain evidence="1 2">P105</strain>
    </source>
</reference>
<organism evidence="1 2">
    <name type="scientific">Paludibaculum fermentans</name>
    <dbReference type="NCBI Taxonomy" id="1473598"/>
    <lineage>
        <taxon>Bacteria</taxon>
        <taxon>Pseudomonadati</taxon>
        <taxon>Acidobacteriota</taxon>
        <taxon>Terriglobia</taxon>
        <taxon>Bryobacterales</taxon>
        <taxon>Bryobacteraceae</taxon>
        <taxon>Paludibaculum</taxon>
    </lineage>
</organism>
<dbReference type="EMBL" id="CP063849">
    <property type="protein sequence ID" value="QOY89080.1"/>
    <property type="molecule type" value="Genomic_DNA"/>
</dbReference>
<keyword evidence="2" id="KW-1185">Reference proteome</keyword>
<gene>
    <name evidence="1" type="ORF">IRI77_03730</name>
</gene>
<dbReference type="Proteomes" id="UP000593892">
    <property type="component" value="Chromosome"/>
</dbReference>
<dbReference type="KEGG" id="pfer:IRI77_03730"/>
<accession>A0A7S7SMH5</accession>
<evidence type="ECO:0000313" key="2">
    <source>
        <dbReference type="Proteomes" id="UP000593892"/>
    </source>
</evidence>
<evidence type="ECO:0000313" key="1">
    <source>
        <dbReference type="EMBL" id="QOY89080.1"/>
    </source>
</evidence>
<name>A0A7S7SMH5_PALFE</name>
<sequence>MAKIEWNRQATYEDANLLLRLYEERREEKLRKARAWFVSECKYKTLEDWQRLCPPGSEMNAYFRMVTTYWEMASSFVVSGVLNPELFIQNAMEHALVWERIQHLVPQIRAMNNAPHQLRNLETMAGYTREWLGKQGEGVYESFAGRFKV</sequence>
<dbReference type="Pfam" id="PF15956">
    <property type="entry name" value="DUF4760"/>
    <property type="match status" value="1"/>
</dbReference>
<dbReference type="RefSeq" id="WP_194450742.1">
    <property type="nucleotide sequence ID" value="NZ_CP063849.1"/>
</dbReference>
<protein>
    <submittedName>
        <fullName evidence="1">Uncharacterized protein</fullName>
    </submittedName>
</protein>